<feature type="transmembrane region" description="Helical" evidence="8">
    <location>
        <begin position="228"/>
        <end position="251"/>
    </location>
</feature>
<feature type="transmembrane region" description="Helical" evidence="8">
    <location>
        <begin position="119"/>
        <end position="141"/>
    </location>
</feature>
<dbReference type="GO" id="GO:0046872">
    <property type="term" value="F:metal ion binding"/>
    <property type="evidence" value="ECO:0007669"/>
    <property type="project" value="UniProtKB-KW"/>
</dbReference>
<dbReference type="Pfam" id="PF03006">
    <property type="entry name" value="HlyIII"/>
    <property type="match status" value="1"/>
</dbReference>
<keyword evidence="6 8" id="KW-0472">Membrane</keyword>
<dbReference type="GO" id="GO:0140911">
    <property type="term" value="F:pore-forming activity"/>
    <property type="evidence" value="ECO:0007669"/>
    <property type="project" value="InterPro"/>
</dbReference>
<dbReference type="PANTHER" id="PTHR20855:SF3">
    <property type="entry name" value="LD03007P"/>
    <property type="match status" value="1"/>
</dbReference>
<feature type="binding site" evidence="7">
    <location>
        <position position="229"/>
    </location>
    <ligand>
        <name>Zn(2+)</name>
        <dbReference type="ChEBI" id="CHEBI:29105"/>
    </ligand>
</feature>
<dbReference type="InterPro" id="IPR004254">
    <property type="entry name" value="AdipoR/HlyIII-related"/>
</dbReference>
<organism evidence="9 10">
    <name type="scientific">Thermophilibacter immobilis</name>
    <dbReference type="NCBI Taxonomy" id="2779519"/>
    <lineage>
        <taxon>Bacteria</taxon>
        <taxon>Bacillati</taxon>
        <taxon>Actinomycetota</taxon>
        <taxon>Coriobacteriia</taxon>
        <taxon>Coriobacteriales</taxon>
        <taxon>Atopobiaceae</taxon>
        <taxon>Thermophilibacter</taxon>
    </lineage>
</organism>
<feature type="transmembrane region" description="Helical" evidence="8">
    <location>
        <begin position="147"/>
        <end position="167"/>
    </location>
</feature>
<keyword evidence="4 8" id="KW-0812">Transmembrane</keyword>
<feature type="transmembrane region" description="Helical" evidence="8">
    <location>
        <begin position="174"/>
        <end position="191"/>
    </location>
</feature>
<evidence type="ECO:0000256" key="4">
    <source>
        <dbReference type="ARBA" id="ARBA00022692"/>
    </source>
</evidence>
<reference evidence="9 10" key="1">
    <citation type="submission" date="2020-10" db="EMBL/GenBank/DDBJ databases">
        <title>Olsenella immobilis sp.nov., isolated from the mud in a fermentation cellar used for the production of Chinese strong-flavoured liquor.</title>
        <authorList>
            <person name="Lu L."/>
        </authorList>
    </citation>
    <scope>NUCLEOTIDE SEQUENCE [LARGE SCALE GENOMIC DNA]</scope>
    <source>
        <strain evidence="9 10">LZLJ-2</strain>
    </source>
</reference>
<dbReference type="NCBIfam" id="TIGR01065">
    <property type="entry name" value="hlyIII"/>
    <property type="match status" value="1"/>
</dbReference>
<evidence type="ECO:0000313" key="10">
    <source>
        <dbReference type="Proteomes" id="UP000593735"/>
    </source>
</evidence>
<keyword evidence="7" id="KW-0479">Metal-binding</keyword>
<comment type="similarity">
    <text evidence="2">Belongs to the UPF0073 (Hly-III) family.</text>
</comment>
<keyword evidence="7" id="KW-0862">Zinc</keyword>
<comment type="subcellular location">
    <subcellularLocation>
        <location evidence="1">Cell membrane</location>
        <topology evidence="1">Multi-pass membrane protein</topology>
    </subcellularLocation>
</comment>
<feature type="transmembrane region" description="Helical" evidence="8">
    <location>
        <begin position="85"/>
        <end position="107"/>
    </location>
</feature>
<evidence type="ECO:0000256" key="7">
    <source>
        <dbReference type="PIRSR" id="PIRSR604254-1"/>
    </source>
</evidence>
<sequence>MLFPIRYRGHCTRTSAPLGPTREALIVISETAVQKQKKQKPAPRPYTLGEEIAHSVSHGVGVLLSITALVLLVATALSHGGGIRLVAAVIMGVSLILEYLFSTLYHALAPQSAKKIFRVLDHCGIYLLIAGSYAPFSLITLADRGGFWLTVAIWAIAAVGVTAEVLLRERQPAWFTALVYVLMGWLVVFHINDLLLLLPTPAFWLLVSGGISYTVGALFYIPKQIPYLHFVFHLFTLAGSVCITLSALLYVI</sequence>
<dbReference type="EMBL" id="CP063767">
    <property type="protein sequence ID" value="QOY60324.1"/>
    <property type="molecule type" value="Genomic_DNA"/>
</dbReference>
<evidence type="ECO:0000256" key="5">
    <source>
        <dbReference type="ARBA" id="ARBA00022989"/>
    </source>
</evidence>
<keyword evidence="3" id="KW-1003">Cell membrane</keyword>
<keyword evidence="10" id="KW-1185">Reference proteome</keyword>
<evidence type="ECO:0000256" key="3">
    <source>
        <dbReference type="ARBA" id="ARBA00022475"/>
    </source>
</evidence>
<dbReference type="GO" id="GO:0005886">
    <property type="term" value="C:plasma membrane"/>
    <property type="evidence" value="ECO:0007669"/>
    <property type="project" value="UniProtKB-SubCell"/>
</dbReference>
<accession>A0A7S7M7R0</accession>
<feature type="binding site" evidence="7">
    <location>
        <position position="106"/>
    </location>
    <ligand>
        <name>Zn(2+)</name>
        <dbReference type="ChEBI" id="CHEBI:29105"/>
    </ligand>
</feature>
<dbReference type="KEGG" id="tio:INP52_07910"/>
<name>A0A7S7M7R0_9ACTN</name>
<dbReference type="InterPro" id="IPR005744">
    <property type="entry name" value="Hy-lIII"/>
</dbReference>
<feature type="transmembrane region" description="Helical" evidence="8">
    <location>
        <begin position="60"/>
        <end position="79"/>
    </location>
</feature>
<evidence type="ECO:0000256" key="2">
    <source>
        <dbReference type="ARBA" id="ARBA00008488"/>
    </source>
</evidence>
<evidence type="ECO:0000313" key="9">
    <source>
        <dbReference type="EMBL" id="QOY60324.1"/>
    </source>
</evidence>
<feature type="binding site" evidence="7">
    <location>
        <position position="233"/>
    </location>
    <ligand>
        <name>Zn(2+)</name>
        <dbReference type="ChEBI" id="CHEBI:29105"/>
    </ligand>
</feature>
<feature type="transmembrane region" description="Helical" evidence="8">
    <location>
        <begin position="203"/>
        <end position="221"/>
    </location>
</feature>
<evidence type="ECO:0000256" key="1">
    <source>
        <dbReference type="ARBA" id="ARBA00004651"/>
    </source>
</evidence>
<proteinExistence type="inferred from homology"/>
<evidence type="ECO:0000256" key="8">
    <source>
        <dbReference type="SAM" id="Phobius"/>
    </source>
</evidence>
<evidence type="ECO:0000256" key="6">
    <source>
        <dbReference type="ARBA" id="ARBA00023136"/>
    </source>
</evidence>
<protein>
    <submittedName>
        <fullName evidence="9">Hemolysin III family protein</fullName>
    </submittedName>
</protein>
<keyword evidence="5 8" id="KW-1133">Transmembrane helix</keyword>
<gene>
    <name evidence="9" type="ORF">INP52_07910</name>
</gene>
<dbReference type="AlphaFoldDB" id="A0A7S7M7R0"/>
<dbReference type="PANTHER" id="PTHR20855">
    <property type="entry name" value="ADIPOR/PROGESTIN RECEPTOR-RELATED"/>
    <property type="match status" value="1"/>
</dbReference>
<dbReference type="Proteomes" id="UP000593735">
    <property type="component" value="Chromosome"/>
</dbReference>